<evidence type="ECO:0000259" key="11">
    <source>
        <dbReference type="PROSITE" id="PS50011"/>
    </source>
</evidence>
<dbReference type="InterPro" id="IPR011009">
    <property type="entry name" value="Kinase-like_dom_sf"/>
</dbReference>
<feature type="compositionally biased region" description="Basic and acidic residues" evidence="10">
    <location>
        <begin position="462"/>
        <end position="482"/>
    </location>
</feature>
<feature type="compositionally biased region" description="Basic and acidic residues" evidence="10">
    <location>
        <begin position="385"/>
        <end position="414"/>
    </location>
</feature>
<comment type="caution">
    <text evidence="12">The sequence shown here is derived from an EMBL/GenBank/DDBJ whole genome shotgun (WGS) entry which is preliminary data.</text>
</comment>
<evidence type="ECO:0000256" key="3">
    <source>
        <dbReference type="ARBA" id="ARBA00022527"/>
    </source>
</evidence>
<evidence type="ECO:0000256" key="1">
    <source>
        <dbReference type="ARBA" id="ARBA00010886"/>
    </source>
</evidence>
<evidence type="ECO:0000313" key="12">
    <source>
        <dbReference type="EMBL" id="CAG2242180.1"/>
    </source>
</evidence>
<dbReference type="PROSITE" id="PS00108">
    <property type="entry name" value="PROTEIN_KINASE_ST"/>
    <property type="match status" value="1"/>
</dbReference>
<keyword evidence="5" id="KW-0547">Nucleotide-binding</keyword>
<feature type="region of interest" description="Disordered" evidence="10">
    <location>
        <begin position="302"/>
        <end position="327"/>
    </location>
</feature>
<evidence type="ECO:0000256" key="2">
    <source>
        <dbReference type="ARBA" id="ARBA00012513"/>
    </source>
</evidence>
<evidence type="ECO:0000256" key="10">
    <source>
        <dbReference type="SAM" id="MobiDB-lite"/>
    </source>
</evidence>
<accession>A0A8S3U8P8</accession>
<dbReference type="EMBL" id="CAJPWZ010002636">
    <property type="protein sequence ID" value="CAG2242180.1"/>
    <property type="molecule type" value="Genomic_DNA"/>
</dbReference>
<dbReference type="Gene3D" id="1.10.510.10">
    <property type="entry name" value="Transferase(Phosphotransferase) domain 1"/>
    <property type="match status" value="1"/>
</dbReference>
<keyword evidence="4 12" id="KW-0808">Transferase</keyword>
<feature type="compositionally biased region" description="Basic and acidic residues" evidence="10">
    <location>
        <begin position="421"/>
        <end position="453"/>
    </location>
</feature>
<reference evidence="12" key="1">
    <citation type="submission" date="2021-03" db="EMBL/GenBank/DDBJ databases">
        <authorList>
            <person name="Bekaert M."/>
        </authorList>
    </citation>
    <scope>NUCLEOTIDE SEQUENCE</scope>
</reference>
<dbReference type="EC" id="2.7.11.1" evidence="2"/>
<keyword evidence="3" id="KW-0723">Serine/threonine-protein kinase</keyword>
<proteinExistence type="inferred from homology"/>
<evidence type="ECO:0000256" key="7">
    <source>
        <dbReference type="ARBA" id="ARBA00022840"/>
    </source>
</evidence>
<evidence type="ECO:0000256" key="6">
    <source>
        <dbReference type="ARBA" id="ARBA00022777"/>
    </source>
</evidence>
<dbReference type="FunFam" id="1.10.510.10:FF:000172">
    <property type="entry name" value="serine/threonine-protein kinase Nek1 isoform X1"/>
    <property type="match status" value="1"/>
</dbReference>
<dbReference type="PANTHER" id="PTHR44899">
    <property type="entry name" value="CAMK FAMILY PROTEIN KINASE"/>
    <property type="match status" value="1"/>
</dbReference>
<gene>
    <name evidence="12" type="ORF">MEDL_54371</name>
</gene>
<comment type="catalytic activity">
    <reaction evidence="9">
        <text>L-seryl-[protein] + ATP = O-phospho-L-seryl-[protein] + ADP + H(+)</text>
        <dbReference type="Rhea" id="RHEA:17989"/>
        <dbReference type="Rhea" id="RHEA-COMP:9863"/>
        <dbReference type="Rhea" id="RHEA-COMP:11604"/>
        <dbReference type="ChEBI" id="CHEBI:15378"/>
        <dbReference type="ChEBI" id="CHEBI:29999"/>
        <dbReference type="ChEBI" id="CHEBI:30616"/>
        <dbReference type="ChEBI" id="CHEBI:83421"/>
        <dbReference type="ChEBI" id="CHEBI:456216"/>
        <dbReference type="EC" id="2.7.11.1"/>
    </reaction>
</comment>
<sequence length="671" mass="76162">MSEGELDQALTEVSVLARCKNTNIIKYLDAFVDEGSLKIVMEYADGGDLHKRIVNQKGIHFGKEAILDWFVQICFALKYIHSQNILHRDLKTQNIFLTSQNVVKIGDFGIARVLRDSADCAMTAIGTPFYLSPEICQKKPYNHKSDMWALGCVLYEMCTLHVPFNAKDFDSLVMKIMTGQFDPLPSHFGTTIRYLCTRLLDKDPDKRLSANEALNFSPLKTFVQRYQPIKRKIPTLAIDPRRLIGNKTYQVKYPKFRRFSLATPRIKRIVSQQRSSVSTDEQDKCKQFKEECVRSVLYRNIERESRQSSHPSDSNKEPENTTVDESIDDEVFSDASLVLASLEESQQTVVNVAKRASVESGCRGPLENGRRMSGGNNRRASIESNLKRMSLEKGRRESVDNGRRHSVENSRRASIESNLKFSKENRRVSLEKGRRESVENSRRSSIESGKRASIENGPKACRGNDRRKSVENKQRSSFDNRPKTAAKLQRRPTVDKNYRRVSGSEGCLVVPNPAAEDPKTIRRSCSYDAIRNEKESLNVGDSSSSLNKKKKSESETFLVNKPPSGSLDNSISAANAKDTSSSADKEMSKYINKALYMSLQDYLQSPNTAKNKVFKRLGDIFGEEKLDEILEVCRECLYNNDNYDTFHSMLSETDVICLPLVFQYLQLEGSQ</sequence>
<dbReference type="CDD" id="cd08215">
    <property type="entry name" value="STKc_Nek"/>
    <property type="match status" value="1"/>
</dbReference>
<evidence type="ECO:0000256" key="8">
    <source>
        <dbReference type="ARBA" id="ARBA00047899"/>
    </source>
</evidence>
<evidence type="ECO:0000256" key="5">
    <source>
        <dbReference type="ARBA" id="ARBA00022741"/>
    </source>
</evidence>
<dbReference type="SMART" id="SM00220">
    <property type="entry name" value="S_TKc"/>
    <property type="match status" value="1"/>
</dbReference>
<comment type="similarity">
    <text evidence="1">Belongs to the protein kinase superfamily. NEK Ser/Thr protein kinase family. NIMA subfamily.</text>
</comment>
<dbReference type="SUPFAM" id="SSF56112">
    <property type="entry name" value="Protein kinase-like (PK-like)"/>
    <property type="match status" value="1"/>
</dbReference>
<dbReference type="Proteomes" id="UP000683360">
    <property type="component" value="Unassembled WGS sequence"/>
</dbReference>
<dbReference type="AlphaFoldDB" id="A0A8S3U8P8"/>
<feature type="region of interest" description="Disordered" evidence="10">
    <location>
        <begin position="360"/>
        <end position="519"/>
    </location>
</feature>
<keyword evidence="13" id="KW-1185">Reference proteome</keyword>
<evidence type="ECO:0000313" key="13">
    <source>
        <dbReference type="Proteomes" id="UP000683360"/>
    </source>
</evidence>
<dbReference type="PROSITE" id="PS50011">
    <property type="entry name" value="PROTEIN_KINASE_DOM"/>
    <property type="match status" value="1"/>
</dbReference>
<dbReference type="InterPro" id="IPR051131">
    <property type="entry name" value="NEK_Ser/Thr_kinase_NIMA"/>
</dbReference>
<evidence type="ECO:0000256" key="4">
    <source>
        <dbReference type="ARBA" id="ARBA00022679"/>
    </source>
</evidence>
<feature type="domain" description="Protein kinase" evidence="11">
    <location>
        <begin position="1"/>
        <end position="223"/>
    </location>
</feature>
<feature type="region of interest" description="Disordered" evidence="10">
    <location>
        <begin position="536"/>
        <end position="583"/>
    </location>
</feature>
<organism evidence="12 13">
    <name type="scientific">Mytilus edulis</name>
    <name type="common">Blue mussel</name>
    <dbReference type="NCBI Taxonomy" id="6550"/>
    <lineage>
        <taxon>Eukaryota</taxon>
        <taxon>Metazoa</taxon>
        <taxon>Spiralia</taxon>
        <taxon>Lophotrochozoa</taxon>
        <taxon>Mollusca</taxon>
        <taxon>Bivalvia</taxon>
        <taxon>Autobranchia</taxon>
        <taxon>Pteriomorphia</taxon>
        <taxon>Mytilida</taxon>
        <taxon>Mytiloidea</taxon>
        <taxon>Mytilidae</taxon>
        <taxon>Mytilinae</taxon>
        <taxon>Mytilus</taxon>
    </lineage>
</organism>
<dbReference type="InterPro" id="IPR000719">
    <property type="entry name" value="Prot_kinase_dom"/>
</dbReference>
<dbReference type="GO" id="GO:0004674">
    <property type="term" value="F:protein serine/threonine kinase activity"/>
    <property type="evidence" value="ECO:0007669"/>
    <property type="project" value="UniProtKB-KW"/>
</dbReference>
<comment type="catalytic activity">
    <reaction evidence="8">
        <text>L-threonyl-[protein] + ATP = O-phospho-L-threonyl-[protein] + ADP + H(+)</text>
        <dbReference type="Rhea" id="RHEA:46608"/>
        <dbReference type="Rhea" id="RHEA-COMP:11060"/>
        <dbReference type="Rhea" id="RHEA-COMP:11605"/>
        <dbReference type="ChEBI" id="CHEBI:15378"/>
        <dbReference type="ChEBI" id="CHEBI:30013"/>
        <dbReference type="ChEBI" id="CHEBI:30616"/>
        <dbReference type="ChEBI" id="CHEBI:61977"/>
        <dbReference type="ChEBI" id="CHEBI:456216"/>
        <dbReference type="EC" id="2.7.11.1"/>
    </reaction>
</comment>
<name>A0A8S3U8P8_MYTED</name>
<dbReference type="GO" id="GO:0005524">
    <property type="term" value="F:ATP binding"/>
    <property type="evidence" value="ECO:0007669"/>
    <property type="project" value="UniProtKB-KW"/>
</dbReference>
<feature type="compositionally biased region" description="Basic and acidic residues" evidence="10">
    <location>
        <begin position="302"/>
        <end position="319"/>
    </location>
</feature>
<dbReference type="OrthoDB" id="248923at2759"/>
<dbReference type="PANTHER" id="PTHR44899:SF3">
    <property type="entry name" value="SERINE_THREONINE-PROTEIN KINASE NEK1"/>
    <property type="match status" value="1"/>
</dbReference>
<feature type="compositionally biased region" description="Polar residues" evidence="10">
    <location>
        <begin position="566"/>
        <end position="582"/>
    </location>
</feature>
<evidence type="ECO:0000256" key="9">
    <source>
        <dbReference type="ARBA" id="ARBA00048679"/>
    </source>
</evidence>
<dbReference type="Pfam" id="PF00069">
    <property type="entry name" value="Pkinase"/>
    <property type="match status" value="1"/>
</dbReference>
<dbReference type="InterPro" id="IPR008271">
    <property type="entry name" value="Ser/Thr_kinase_AS"/>
</dbReference>
<keyword evidence="7" id="KW-0067">ATP-binding</keyword>
<protein>
    <recommendedName>
        <fullName evidence="2">non-specific serine/threonine protein kinase</fullName>
        <ecNumber evidence="2">2.7.11.1</ecNumber>
    </recommendedName>
</protein>
<keyword evidence="6" id="KW-0418">Kinase</keyword>